<evidence type="ECO:0000313" key="10">
    <source>
        <dbReference type="Proteomes" id="UP000622552"/>
    </source>
</evidence>
<keyword evidence="6 7" id="KW-0472">Membrane</keyword>
<dbReference type="PANTHER" id="PTHR30576:SF10">
    <property type="entry name" value="SLL5057 PROTEIN"/>
    <property type="match status" value="1"/>
</dbReference>
<sequence>MAVVELDLAHDRRVAAPSRAWESRYLRYLLSTDVAVGLLAGGVAFCLRFGERITEYNLWYFALSLAFPVAWVAALTLNRAYEKRYLYVGTDEYQRVFRSGLGLTAGLALMAYALEIPLARSYVLMVLPLATVAGILSRFLVRRGLHMLRERGRCLRRVVVVGHGVAVAQLAVQLRREAYHGLTVVGACVPPGAEPAEVPVCGTFDDVAGAVEAAGADTVVVLSCPEIDGIAMRRLAWELERGDVDLIVASALLDVAGDRTTIRPVDGLPMLHVEHPNLAGTRRFAKELFDRVGAFAILAVIAPLWMAVGFAIWWAEPGGPILFRQLRVGKHGRLFGVWKFRSMYVDAEARKAALDSETDGVLFKMRDDPRVTPVGRFLRRFSLDELPQLINVLAGDMSLVGPRPPLPQEVAAYPDDMRRRLVVKPGLTGLWQVSGRSDLPWEEAVRLDLRYVENWSLSLDLVILLRTLTAVCRASGAY</sequence>
<evidence type="ECO:0000313" key="9">
    <source>
        <dbReference type="EMBL" id="MBG6138992.1"/>
    </source>
</evidence>
<protein>
    <submittedName>
        <fullName evidence="9">Exopolysaccharide biosynthesis polyprenyl glycosylphosphotransferase</fullName>
    </submittedName>
</protein>
<feature type="transmembrane region" description="Helical" evidence="7">
    <location>
        <begin position="56"/>
        <end position="75"/>
    </location>
</feature>
<dbReference type="GO" id="GO:0016020">
    <property type="term" value="C:membrane"/>
    <property type="evidence" value="ECO:0007669"/>
    <property type="project" value="UniProtKB-SubCell"/>
</dbReference>
<proteinExistence type="inferred from homology"/>
<feature type="domain" description="Bacterial sugar transferase" evidence="8">
    <location>
        <begin position="286"/>
        <end position="472"/>
    </location>
</feature>
<comment type="caution">
    <text evidence="9">The sequence shown here is derived from an EMBL/GenBank/DDBJ whole genome shotgun (WGS) entry which is preliminary data.</text>
</comment>
<evidence type="ECO:0000256" key="5">
    <source>
        <dbReference type="ARBA" id="ARBA00022989"/>
    </source>
</evidence>
<keyword evidence="3" id="KW-0808">Transferase</keyword>
<keyword evidence="10" id="KW-1185">Reference proteome</keyword>
<accession>A0A8J7KY88</accession>
<organism evidence="9 10">
    <name type="scientific">Longispora fulva</name>
    <dbReference type="NCBI Taxonomy" id="619741"/>
    <lineage>
        <taxon>Bacteria</taxon>
        <taxon>Bacillati</taxon>
        <taxon>Actinomycetota</taxon>
        <taxon>Actinomycetes</taxon>
        <taxon>Micromonosporales</taxon>
        <taxon>Micromonosporaceae</taxon>
        <taxon>Longispora</taxon>
    </lineage>
</organism>
<feature type="transmembrane region" description="Helical" evidence="7">
    <location>
        <begin position="28"/>
        <end position="50"/>
    </location>
</feature>
<comment type="subcellular location">
    <subcellularLocation>
        <location evidence="1">Membrane</location>
        <topology evidence="1">Multi-pass membrane protein</topology>
    </subcellularLocation>
</comment>
<evidence type="ECO:0000256" key="3">
    <source>
        <dbReference type="ARBA" id="ARBA00022679"/>
    </source>
</evidence>
<evidence type="ECO:0000256" key="6">
    <source>
        <dbReference type="ARBA" id="ARBA00023136"/>
    </source>
</evidence>
<dbReference type="EMBL" id="JADOUF010000001">
    <property type="protein sequence ID" value="MBG6138992.1"/>
    <property type="molecule type" value="Genomic_DNA"/>
</dbReference>
<dbReference type="Pfam" id="PF02397">
    <property type="entry name" value="Bac_transf"/>
    <property type="match status" value="1"/>
</dbReference>
<feature type="transmembrane region" description="Helical" evidence="7">
    <location>
        <begin position="96"/>
        <end position="114"/>
    </location>
</feature>
<dbReference type="Pfam" id="PF13727">
    <property type="entry name" value="CoA_binding_3"/>
    <property type="match status" value="1"/>
</dbReference>
<reference evidence="9" key="1">
    <citation type="submission" date="2020-11" db="EMBL/GenBank/DDBJ databases">
        <title>Sequencing the genomes of 1000 actinobacteria strains.</title>
        <authorList>
            <person name="Klenk H.-P."/>
        </authorList>
    </citation>
    <scope>NUCLEOTIDE SEQUENCE</scope>
    <source>
        <strain evidence="9">DSM 45356</strain>
    </source>
</reference>
<dbReference type="NCBIfam" id="TIGR03025">
    <property type="entry name" value="EPS_sugtrans"/>
    <property type="match status" value="1"/>
</dbReference>
<dbReference type="GO" id="GO:0016780">
    <property type="term" value="F:phosphotransferase activity, for other substituted phosphate groups"/>
    <property type="evidence" value="ECO:0007669"/>
    <property type="project" value="TreeGrafter"/>
</dbReference>
<name>A0A8J7KY88_9ACTN</name>
<comment type="similarity">
    <text evidence="2">Belongs to the bacterial sugar transferase family.</text>
</comment>
<dbReference type="Proteomes" id="UP000622552">
    <property type="component" value="Unassembled WGS sequence"/>
</dbReference>
<evidence type="ECO:0000256" key="2">
    <source>
        <dbReference type="ARBA" id="ARBA00006464"/>
    </source>
</evidence>
<feature type="transmembrane region" description="Helical" evidence="7">
    <location>
        <begin position="120"/>
        <end position="141"/>
    </location>
</feature>
<dbReference type="InterPro" id="IPR003362">
    <property type="entry name" value="Bact_transf"/>
</dbReference>
<dbReference type="InterPro" id="IPR017475">
    <property type="entry name" value="EPS_sugar_tfrase"/>
</dbReference>
<dbReference type="AlphaFoldDB" id="A0A8J7KY88"/>
<keyword evidence="4 7" id="KW-0812">Transmembrane</keyword>
<dbReference type="PANTHER" id="PTHR30576">
    <property type="entry name" value="COLANIC BIOSYNTHESIS UDP-GLUCOSE LIPID CARRIER TRANSFERASE"/>
    <property type="match status" value="1"/>
</dbReference>
<dbReference type="RefSeq" id="WP_197005693.1">
    <property type="nucleotide sequence ID" value="NZ_BONS01000011.1"/>
</dbReference>
<evidence type="ECO:0000256" key="1">
    <source>
        <dbReference type="ARBA" id="ARBA00004141"/>
    </source>
</evidence>
<evidence type="ECO:0000256" key="4">
    <source>
        <dbReference type="ARBA" id="ARBA00022692"/>
    </source>
</evidence>
<evidence type="ECO:0000259" key="8">
    <source>
        <dbReference type="Pfam" id="PF02397"/>
    </source>
</evidence>
<feature type="transmembrane region" description="Helical" evidence="7">
    <location>
        <begin position="292"/>
        <end position="315"/>
    </location>
</feature>
<gene>
    <name evidence="9" type="ORF">IW245_005186</name>
</gene>
<keyword evidence="5 7" id="KW-1133">Transmembrane helix</keyword>
<evidence type="ECO:0000256" key="7">
    <source>
        <dbReference type="SAM" id="Phobius"/>
    </source>
</evidence>